<evidence type="ECO:0000313" key="7">
    <source>
        <dbReference type="EMBL" id="QPC44265.1"/>
    </source>
</evidence>
<feature type="domain" description="Sodium/calcium exchanger membrane region" evidence="6">
    <location>
        <begin position="177"/>
        <end position="315"/>
    </location>
</feature>
<dbReference type="InterPro" id="IPR044880">
    <property type="entry name" value="NCX_ion-bd_dom_sf"/>
</dbReference>
<feature type="domain" description="Sodium/calcium exchanger membrane region" evidence="6">
    <location>
        <begin position="3"/>
        <end position="139"/>
    </location>
</feature>
<evidence type="ECO:0000256" key="5">
    <source>
        <dbReference type="SAM" id="Phobius"/>
    </source>
</evidence>
<evidence type="ECO:0000256" key="2">
    <source>
        <dbReference type="ARBA" id="ARBA00022692"/>
    </source>
</evidence>
<dbReference type="GO" id="GO:0005886">
    <property type="term" value="C:plasma membrane"/>
    <property type="evidence" value="ECO:0007669"/>
    <property type="project" value="TreeGrafter"/>
</dbReference>
<dbReference type="GO" id="GO:0006874">
    <property type="term" value="P:intracellular calcium ion homeostasis"/>
    <property type="evidence" value="ECO:0007669"/>
    <property type="project" value="TreeGrafter"/>
</dbReference>
<dbReference type="GO" id="GO:0008273">
    <property type="term" value="F:calcium, potassium:sodium antiporter activity"/>
    <property type="evidence" value="ECO:0007669"/>
    <property type="project" value="TreeGrafter"/>
</dbReference>
<feature type="transmembrane region" description="Helical" evidence="5">
    <location>
        <begin position="33"/>
        <end position="54"/>
    </location>
</feature>
<evidence type="ECO:0000313" key="8">
    <source>
        <dbReference type="Proteomes" id="UP000593594"/>
    </source>
</evidence>
<dbReference type="InterPro" id="IPR004481">
    <property type="entry name" value="K/Na/Ca-exchanger"/>
</dbReference>
<dbReference type="KEGG" id="kmn:HW532_17110"/>
<evidence type="ECO:0000256" key="1">
    <source>
        <dbReference type="ARBA" id="ARBA00004141"/>
    </source>
</evidence>
<feature type="transmembrane region" description="Helical" evidence="5">
    <location>
        <begin position="173"/>
        <end position="194"/>
    </location>
</feature>
<dbReference type="PANTHER" id="PTHR10846:SF8">
    <property type="entry name" value="INNER MEMBRANE PROTEIN YRBG"/>
    <property type="match status" value="1"/>
</dbReference>
<feature type="transmembrane region" description="Helical" evidence="5">
    <location>
        <begin position="66"/>
        <end position="89"/>
    </location>
</feature>
<feature type="transmembrane region" description="Helical" evidence="5">
    <location>
        <begin position="298"/>
        <end position="318"/>
    </location>
</feature>
<dbReference type="GO" id="GO:0005262">
    <property type="term" value="F:calcium channel activity"/>
    <property type="evidence" value="ECO:0007669"/>
    <property type="project" value="TreeGrafter"/>
</dbReference>
<evidence type="ECO:0000256" key="4">
    <source>
        <dbReference type="ARBA" id="ARBA00023136"/>
    </source>
</evidence>
<accession>A0A7S8HD50</accession>
<evidence type="ECO:0000259" key="6">
    <source>
        <dbReference type="Pfam" id="PF01699"/>
    </source>
</evidence>
<feature type="transmembrane region" description="Helical" evidence="5">
    <location>
        <begin position="240"/>
        <end position="263"/>
    </location>
</feature>
<dbReference type="PANTHER" id="PTHR10846">
    <property type="entry name" value="SODIUM/POTASSIUM/CALCIUM EXCHANGER"/>
    <property type="match status" value="1"/>
</dbReference>
<comment type="subcellular location">
    <subcellularLocation>
        <location evidence="1">Membrane</location>
        <topology evidence="1">Multi-pass membrane protein</topology>
    </subcellularLocation>
</comment>
<feature type="transmembrane region" description="Helical" evidence="5">
    <location>
        <begin position="109"/>
        <end position="139"/>
    </location>
</feature>
<name>A0A7S8HD50_9HYPH</name>
<feature type="transmembrane region" description="Helical" evidence="5">
    <location>
        <begin position="275"/>
        <end position="291"/>
    </location>
</feature>
<dbReference type="Gene3D" id="1.20.1420.30">
    <property type="entry name" value="NCX, central ion-binding region"/>
    <property type="match status" value="1"/>
</dbReference>
<dbReference type="AlphaFoldDB" id="A0A7S8HD50"/>
<sequence length="328" mass="33995">MIYVGLIAGFAVLLISGDLLVRGSVALALRLGVPAMIVGLTVVAFGTSAPELVVSLDAAMGGAPGIAIGNIVGSNIANVLLVLGIPALIAPTNCNQPFIRRNTCYVIAATLLFIGLCYLSPLGFWDGVVLFGLILLFVLESMRRVRQCNGRKAAGLDVMEEVEEASSLTDKPLMMGLLILLGLAGLPLGASLVVDNGSMIARNFGVPEAAIGLTLVALGTSLPELATTVAAALRGHCGVALGNVLGSNLFNILAIMGVTAMVVPVPVPEEMRGDLWIMLAATLVVVPFAMRRMTITRTAGAAFVVAYLAYIAFVFAPVGHETMAMLAH</sequence>
<dbReference type="RefSeq" id="WP_213161633.1">
    <property type="nucleotide sequence ID" value="NZ_CP058214.1"/>
</dbReference>
<dbReference type="Proteomes" id="UP000593594">
    <property type="component" value="Chromosome"/>
</dbReference>
<proteinExistence type="predicted"/>
<dbReference type="InterPro" id="IPR004837">
    <property type="entry name" value="NaCa_Exmemb"/>
</dbReference>
<keyword evidence="4 5" id="KW-0472">Membrane</keyword>
<dbReference type="Pfam" id="PF01699">
    <property type="entry name" value="Na_Ca_ex"/>
    <property type="match status" value="2"/>
</dbReference>
<keyword evidence="8" id="KW-1185">Reference proteome</keyword>
<organism evidence="7 8">
    <name type="scientific">Kaustia mangrovi</name>
    <dbReference type="NCBI Taxonomy" id="2593653"/>
    <lineage>
        <taxon>Bacteria</taxon>
        <taxon>Pseudomonadati</taxon>
        <taxon>Pseudomonadota</taxon>
        <taxon>Alphaproteobacteria</taxon>
        <taxon>Hyphomicrobiales</taxon>
        <taxon>Parvibaculaceae</taxon>
        <taxon>Kaustia</taxon>
    </lineage>
</organism>
<keyword evidence="3 5" id="KW-1133">Transmembrane helix</keyword>
<gene>
    <name evidence="7" type="ORF">HW532_17110</name>
</gene>
<dbReference type="EMBL" id="CP058214">
    <property type="protein sequence ID" value="QPC44265.1"/>
    <property type="molecule type" value="Genomic_DNA"/>
</dbReference>
<keyword evidence="2 5" id="KW-0812">Transmembrane</keyword>
<reference evidence="7 8" key="1">
    <citation type="submission" date="2020-06" db="EMBL/GenBank/DDBJ databases">
        <title>Genome sequence of 2 isolates from Red Sea Mangroves.</title>
        <authorList>
            <person name="Sefrji F."/>
            <person name="Michoud G."/>
            <person name="Merlino G."/>
            <person name="Daffonchio D."/>
        </authorList>
    </citation>
    <scope>NUCLEOTIDE SEQUENCE [LARGE SCALE GENOMIC DNA]</scope>
    <source>
        <strain evidence="7 8">R1DC25</strain>
    </source>
</reference>
<protein>
    <submittedName>
        <fullName evidence="7">Calcium/sodium antiporter</fullName>
    </submittedName>
</protein>
<evidence type="ECO:0000256" key="3">
    <source>
        <dbReference type="ARBA" id="ARBA00022989"/>
    </source>
</evidence>
<dbReference type="NCBIfam" id="TIGR00367">
    <property type="entry name" value="calcium/sodium antiporter"/>
    <property type="match status" value="1"/>
</dbReference>